<keyword evidence="3" id="KW-1185">Reference proteome</keyword>
<sequence length="164" mass="17471">MARTDRSLFTEARLVSKKRRKRTCVRSDAIFGKSWFCRETIRAQASAEVACLRLRSSSISSSDMGSTRSWSSRLLAVSALVCLLATLGPAAMVNGLRREELVLGRDPAPVPAEAPMAGAGAGANAVGVDAAGRQFVAPAATTVGAVQMSKWRVRRGSDPIHNRS</sequence>
<evidence type="ECO:0000313" key="3">
    <source>
        <dbReference type="Proteomes" id="UP001497457"/>
    </source>
</evidence>
<accession>A0ABC8YC10</accession>
<evidence type="ECO:0000313" key="2">
    <source>
        <dbReference type="EMBL" id="CAL4939670.1"/>
    </source>
</evidence>
<keyword evidence="1" id="KW-0472">Membrane</keyword>
<protein>
    <submittedName>
        <fullName evidence="2">Uncharacterized protein</fullName>
    </submittedName>
</protein>
<dbReference type="EMBL" id="OZ075126">
    <property type="protein sequence ID" value="CAL4939670.1"/>
    <property type="molecule type" value="Genomic_DNA"/>
</dbReference>
<proteinExistence type="predicted"/>
<organism evidence="2 3">
    <name type="scientific">Urochloa decumbens</name>
    <dbReference type="NCBI Taxonomy" id="240449"/>
    <lineage>
        <taxon>Eukaryota</taxon>
        <taxon>Viridiplantae</taxon>
        <taxon>Streptophyta</taxon>
        <taxon>Embryophyta</taxon>
        <taxon>Tracheophyta</taxon>
        <taxon>Spermatophyta</taxon>
        <taxon>Magnoliopsida</taxon>
        <taxon>Liliopsida</taxon>
        <taxon>Poales</taxon>
        <taxon>Poaceae</taxon>
        <taxon>PACMAD clade</taxon>
        <taxon>Panicoideae</taxon>
        <taxon>Panicodae</taxon>
        <taxon>Paniceae</taxon>
        <taxon>Melinidinae</taxon>
        <taxon>Urochloa</taxon>
    </lineage>
</organism>
<gene>
    <name evidence="2" type="ORF">URODEC1_LOCUS32065</name>
</gene>
<keyword evidence="1" id="KW-1133">Transmembrane helix</keyword>
<feature type="transmembrane region" description="Helical" evidence="1">
    <location>
        <begin position="74"/>
        <end position="96"/>
    </location>
</feature>
<dbReference type="AlphaFoldDB" id="A0ABC8YC10"/>
<name>A0ABC8YC10_9POAL</name>
<evidence type="ECO:0000256" key="1">
    <source>
        <dbReference type="SAM" id="Phobius"/>
    </source>
</evidence>
<dbReference type="Proteomes" id="UP001497457">
    <property type="component" value="Chromosome 16b"/>
</dbReference>
<keyword evidence="1" id="KW-0812">Transmembrane</keyword>
<reference evidence="3" key="1">
    <citation type="submission" date="2024-06" db="EMBL/GenBank/DDBJ databases">
        <authorList>
            <person name="Ryan C."/>
        </authorList>
    </citation>
    <scope>NUCLEOTIDE SEQUENCE [LARGE SCALE GENOMIC DNA]</scope>
</reference>
<reference evidence="2 3" key="2">
    <citation type="submission" date="2024-10" db="EMBL/GenBank/DDBJ databases">
        <authorList>
            <person name="Ryan C."/>
        </authorList>
    </citation>
    <scope>NUCLEOTIDE SEQUENCE [LARGE SCALE GENOMIC DNA]</scope>
</reference>